<evidence type="ECO:0000313" key="16">
    <source>
        <dbReference type="Proteomes" id="UP001474421"/>
    </source>
</evidence>
<dbReference type="EMBL" id="JAOTOJ010000002">
    <property type="protein sequence ID" value="KAK9405532.1"/>
    <property type="molecule type" value="Genomic_DNA"/>
</dbReference>
<feature type="transmembrane region" description="Helical" evidence="12">
    <location>
        <begin position="801"/>
        <end position="823"/>
    </location>
</feature>
<feature type="transmembrane region" description="Helical" evidence="12">
    <location>
        <begin position="580"/>
        <end position="607"/>
    </location>
</feature>
<comment type="caution">
    <text evidence="15">The sequence shown here is derived from an EMBL/GenBank/DDBJ whole genome shotgun (WGS) entry which is preliminary data.</text>
</comment>
<evidence type="ECO:0000313" key="15">
    <source>
        <dbReference type="EMBL" id="KAK9405532.1"/>
    </source>
</evidence>
<dbReference type="InterPro" id="IPR017979">
    <property type="entry name" value="GPCR_3_CS"/>
</dbReference>
<feature type="transmembrane region" description="Helical" evidence="12">
    <location>
        <begin position="741"/>
        <end position="763"/>
    </location>
</feature>
<dbReference type="Pfam" id="PF00003">
    <property type="entry name" value="7tm_3"/>
    <property type="match status" value="1"/>
</dbReference>
<evidence type="ECO:0000256" key="4">
    <source>
        <dbReference type="ARBA" id="ARBA00022692"/>
    </source>
</evidence>
<dbReference type="InterPro" id="IPR001828">
    <property type="entry name" value="ANF_lig-bd_rcpt"/>
</dbReference>
<dbReference type="Pfam" id="PF07562">
    <property type="entry name" value="NCD3G"/>
    <property type="match status" value="1"/>
</dbReference>
<sequence>MNLLHLLLMLLMLHLVSGKLRMKCPLNLETMDVKKPWSYYRPGDHLIGIIISATRILHTILSFNTAPSSQSSISFDESRNIRFIFAIQEVNKKSQLLHNLTLGYNIHDNSLSTLHTSDVLLDMLSSGEANIPNYSCGRKDNLLALLDGADSDVSIQMSTVVATYKVPQISIRMSSADLDDKSQFPFFYRMFTKLGFHYPRIVQLLLHFRWILVGLFASDTEEGEHFLRTFTLMLSRNGICVVISHQFSMNKHTEPIRDAISKWRQVNVFVHFMEYVPHLDRVIPLHLITESFSGPIKGKVWIIAVLGQYQMGNHNVFKYAHSVWTFNFQGKKRPDDFDFEPNLFVESHLEYETFNCSFSKHVFSVKGRRRCIQKEPLEIQKKKKRTWIRNEHHVYALIKTLVHALNAAYSSRSRWRRKGMEKTFGAPMLQPWQFHPFLEKNEFYNFSWKDLYLDKNGDITADPNIMSWVVLPDEDPITEELGSFERESLIIDQDALSWLEFLNKPLPQSKCVESCHPGFAKRAREEEPVCCYDCVPCPEGTISTQEDTEKCTKCPDDQYPIKNRVQCIPKRITFLSYEEYLGIILISFALFLFLTTGFVLIIFIKYLETPIVKANNRNLSYILLVSLLLCFLSPFLFIGRPRKATCLLRQTVFSIVFSIAISTVLAKTITVVLAFLASKPGNKVRRWLGKSLANSIIFCGCSGQIFICAMWLVISPPFPDSDLHSQPGEITLQCNESSVTMFYVVLGYMGFMAAFCLTVAFLARNLPGAFNEAKLITFSMLVFCSVWVSFLPTYLSTKGKYMVAVQVFSILASSAGLLGFIFFPKCHIIILRPDLNTKEHLMIKVRKVK</sequence>
<feature type="transmembrane region" description="Helical" evidence="12">
    <location>
        <begin position="696"/>
        <end position="714"/>
    </location>
</feature>
<dbReference type="CDD" id="cd15283">
    <property type="entry name" value="7tmC_V2R_pheromone"/>
    <property type="match status" value="1"/>
</dbReference>
<proteinExistence type="inferred from homology"/>
<dbReference type="Gene3D" id="2.10.50.30">
    <property type="entry name" value="GPCR, family 3, nine cysteines domain"/>
    <property type="match status" value="1"/>
</dbReference>
<feature type="transmembrane region" description="Helical" evidence="12">
    <location>
        <begin position="651"/>
        <end position="676"/>
    </location>
</feature>
<evidence type="ECO:0000256" key="2">
    <source>
        <dbReference type="ARBA" id="ARBA00007242"/>
    </source>
</evidence>
<dbReference type="AlphaFoldDB" id="A0AAW1BU23"/>
<keyword evidence="11" id="KW-0807">Transducer</keyword>
<keyword evidence="10" id="KW-0325">Glycoprotein</keyword>
<evidence type="ECO:0000256" key="3">
    <source>
        <dbReference type="ARBA" id="ARBA00022475"/>
    </source>
</evidence>
<evidence type="ECO:0000256" key="12">
    <source>
        <dbReference type="SAM" id="Phobius"/>
    </source>
</evidence>
<keyword evidence="16" id="KW-1185">Reference proteome</keyword>
<reference evidence="15 16" key="1">
    <citation type="journal article" date="2024" name="Proc. Natl. Acad. Sci. U.S.A.">
        <title>The genetic regulatory architecture and epigenomic basis for age-related changes in rattlesnake venom.</title>
        <authorList>
            <person name="Hogan M.P."/>
            <person name="Holding M.L."/>
            <person name="Nystrom G.S."/>
            <person name="Colston T.J."/>
            <person name="Bartlett D.A."/>
            <person name="Mason A.J."/>
            <person name="Ellsworth S.A."/>
            <person name="Rautsaw R.M."/>
            <person name="Lawrence K.C."/>
            <person name="Strickland J.L."/>
            <person name="He B."/>
            <person name="Fraser P."/>
            <person name="Margres M.J."/>
            <person name="Gilbert D.M."/>
            <person name="Gibbs H.L."/>
            <person name="Parkinson C.L."/>
            <person name="Rokyta D.R."/>
        </authorList>
    </citation>
    <scope>NUCLEOTIDE SEQUENCE [LARGE SCALE GENOMIC DNA]</scope>
    <source>
        <strain evidence="15">DRR0105</strain>
    </source>
</reference>
<keyword evidence="7" id="KW-0297">G-protein coupled receptor</keyword>
<dbReference type="InterPro" id="IPR038550">
    <property type="entry name" value="GPCR_3_9-Cys_sf"/>
</dbReference>
<dbReference type="InterPro" id="IPR000068">
    <property type="entry name" value="GPCR_3_Ca_sens_rcpt-rel"/>
</dbReference>
<comment type="subcellular location">
    <subcellularLocation>
        <location evidence="1">Cell membrane</location>
        <topology evidence="1">Multi-pass membrane protein</topology>
    </subcellularLocation>
</comment>
<keyword evidence="3" id="KW-1003">Cell membrane</keyword>
<dbReference type="SUPFAM" id="SSF53822">
    <property type="entry name" value="Periplasmic binding protein-like I"/>
    <property type="match status" value="1"/>
</dbReference>
<protein>
    <submittedName>
        <fullName evidence="15">Type-2 vomeronasal receptor</fullName>
    </submittedName>
</protein>
<organism evidence="15 16">
    <name type="scientific">Crotalus adamanteus</name>
    <name type="common">Eastern diamondback rattlesnake</name>
    <dbReference type="NCBI Taxonomy" id="8729"/>
    <lineage>
        <taxon>Eukaryota</taxon>
        <taxon>Metazoa</taxon>
        <taxon>Chordata</taxon>
        <taxon>Craniata</taxon>
        <taxon>Vertebrata</taxon>
        <taxon>Euteleostomi</taxon>
        <taxon>Lepidosauria</taxon>
        <taxon>Squamata</taxon>
        <taxon>Bifurcata</taxon>
        <taxon>Unidentata</taxon>
        <taxon>Episquamata</taxon>
        <taxon>Toxicofera</taxon>
        <taxon>Serpentes</taxon>
        <taxon>Colubroidea</taxon>
        <taxon>Viperidae</taxon>
        <taxon>Crotalinae</taxon>
        <taxon>Crotalus</taxon>
    </lineage>
</organism>
<evidence type="ECO:0000256" key="11">
    <source>
        <dbReference type="ARBA" id="ARBA00023224"/>
    </source>
</evidence>
<keyword evidence="8 12" id="KW-0472">Membrane</keyword>
<keyword evidence="4 12" id="KW-0812">Transmembrane</keyword>
<dbReference type="SUPFAM" id="SSF57184">
    <property type="entry name" value="Growth factor receptor domain"/>
    <property type="match status" value="1"/>
</dbReference>
<name>A0AAW1BU23_CROAD</name>
<dbReference type="Gene3D" id="3.40.50.2300">
    <property type="match status" value="2"/>
</dbReference>
<dbReference type="PROSITE" id="PS00981">
    <property type="entry name" value="G_PROTEIN_RECEP_F3_3"/>
    <property type="match status" value="1"/>
</dbReference>
<evidence type="ECO:0000256" key="5">
    <source>
        <dbReference type="ARBA" id="ARBA00022729"/>
    </source>
</evidence>
<feature type="domain" description="G-protein coupled receptors family 3 profile" evidence="14">
    <location>
        <begin position="581"/>
        <end position="845"/>
    </location>
</feature>
<evidence type="ECO:0000256" key="6">
    <source>
        <dbReference type="ARBA" id="ARBA00022989"/>
    </source>
</evidence>
<feature type="chain" id="PRO_5043396381" evidence="13">
    <location>
        <begin position="19"/>
        <end position="849"/>
    </location>
</feature>
<dbReference type="PANTHER" id="PTHR24061:SF599">
    <property type="entry name" value="G-PROTEIN COUPLED RECEPTORS FAMILY 3 PROFILE DOMAIN-CONTAINING PROTEIN"/>
    <property type="match status" value="1"/>
</dbReference>
<dbReference type="PRINTS" id="PR00248">
    <property type="entry name" value="GPCRMGR"/>
</dbReference>
<keyword evidence="5 13" id="KW-0732">Signal</keyword>
<dbReference type="PRINTS" id="PR01535">
    <property type="entry name" value="VOMERONASL2R"/>
</dbReference>
<dbReference type="PROSITE" id="PS50259">
    <property type="entry name" value="G_PROTEIN_RECEP_F3_4"/>
    <property type="match status" value="1"/>
</dbReference>
<dbReference type="InterPro" id="IPR028082">
    <property type="entry name" value="Peripla_BP_I"/>
</dbReference>
<dbReference type="InterPro" id="IPR004073">
    <property type="entry name" value="GPCR_3_vmron_rcpt_2"/>
</dbReference>
<evidence type="ECO:0000256" key="7">
    <source>
        <dbReference type="ARBA" id="ARBA00023040"/>
    </source>
</evidence>
<dbReference type="PANTHER" id="PTHR24061">
    <property type="entry name" value="CALCIUM-SENSING RECEPTOR-RELATED"/>
    <property type="match status" value="1"/>
</dbReference>
<evidence type="ECO:0000256" key="8">
    <source>
        <dbReference type="ARBA" id="ARBA00023136"/>
    </source>
</evidence>
<dbReference type="FunFam" id="2.10.50.30:FF:000002">
    <property type="entry name" value="Vomeronasal 2 receptor, h1"/>
    <property type="match status" value="1"/>
</dbReference>
<dbReference type="GO" id="GO:0005886">
    <property type="term" value="C:plasma membrane"/>
    <property type="evidence" value="ECO:0007669"/>
    <property type="project" value="UniProtKB-SubCell"/>
</dbReference>
<evidence type="ECO:0000259" key="14">
    <source>
        <dbReference type="PROSITE" id="PS50259"/>
    </source>
</evidence>
<evidence type="ECO:0000256" key="1">
    <source>
        <dbReference type="ARBA" id="ARBA00004651"/>
    </source>
</evidence>
<keyword evidence="9 15" id="KW-0675">Receptor</keyword>
<dbReference type="Proteomes" id="UP001474421">
    <property type="component" value="Unassembled WGS sequence"/>
</dbReference>
<feature type="transmembrane region" description="Helical" evidence="12">
    <location>
        <begin position="619"/>
        <end position="639"/>
    </location>
</feature>
<feature type="transmembrane region" description="Helical" evidence="12">
    <location>
        <begin position="775"/>
        <end position="795"/>
    </location>
</feature>
<evidence type="ECO:0000256" key="9">
    <source>
        <dbReference type="ARBA" id="ARBA00023170"/>
    </source>
</evidence>
<dbReference type="InterPro" id="IPR011500">
    <property type="entry name" value="GPCR_3_9-Cys_dom"/>
</dbReference>
<comment type="similarity">
    <text evidence="2">Belongs to the G-protein coupled receptor 3 family.</text>
</comment>
<dbReference type="InterPro" id="IPR009030">
    <property type="entry name" value="Growth_fac_rcpt_cys_sf"/>
</dbReference>
<dbReference type="InterPro" id="IPR000337">
    <property type="entry name" value="GPCR_3"/>
</dbReference>
<dbReference type="InterPro" id="IPR017978">
    <property type="entry name" value="GPCR_3_C"/>
</dbReference>
<accession>A0AAW1BU23</accession>
<dbReference type="GO" id="GO:0004930">
    <property type="term" value="F:G protein-coupled receptor activity"/>
    <property type="evidence" value="ECO:0007669"/>
    <property type="project" value="UniProtKB-KW"/>
</dbReference>
<gene>
    <name evidence="15" type="ORF">NXF25_004306</name>
</gene>
<dbReference type="Pfam" id="PF01094">
    <property type="entry name" value="ANF_receptor"/>
    <property type="match status" value="1"/>
</dbReference>
<keyword evidence="6 12" id="KW-1133">Transmembrane helix</keyword>
<feature type="signal peptide" evidence="13">
    <location>
        <begin position="1"/>
        <end position="18"/>
    </location>
</feature>
<evidence type="ECO:0000256" key="10">
    <source>
        <dbReference type="ARBA" id="ARBA00023180"/>
    </source>
</evidence>
<evidence type="ECO:0000256" key="13">
    <source>
        <dbReference type="SAM" id="SignalP"/>
    </source>
</evidence>